<evidence type="ECO:0000313" key="1">
    <source>
        <dbReference type="EMBL" id="AMP11022.1"/>
    </source>
</evidence>
<accession>A0A127PTG7</accession>
<name>A0A127PTG7_9BURK</name>
<dbReference type="OrthoDB" id="9110042at2"/>
<proteinExistence type="predicted"/>
<dbReference type="Proteomes" id="UP000071778">
    <property type="component" value="Chromosome"/>
</dbReference>
<keyword evidence="2" id="KW-1185">Reference proteome</keyword>
<dbReference type="PATRIC" id="fig|279058.17.peg.3618"/>
<evidence type="ECO:0008006" key="3">
    <source>
        <dbReference type="Google" id="ProtNLM"/>
    </source>
</evidence>
<protein>
    <recommendedName>
        <fullName evidence="3">DUF3563 domain-containing protein</fullName>
    </recommendedName>
</protein>
<dbReference type="EMBL" id="CP013235">
    <property type="protein sequence ID" value="AMP11022.1"/>
    <property type="molecule type" value="Genomic_DNA"/>
</dbReference>
<dbReference type="Pfam" id="PF12086">
    <property type="entry name" value="DUF3563"/>
    <property type="match status" value="1"/>
</dbReference>
<gene>
    <name evidence="1" type="ORF">CAter282_3327</name>
</gene>
<dbReference type="InterPro" id="IPR021946">
    <property type="entry name" value="DUF3563"/>
</dbReference>
<reference evidence="1 2" key="1">
    <citation type="submission" date="2015-11" db="EMBL/GenBank/DDBJ databases">
        <title>Exploring the genomic traits of fungus-feeding bacterial genus Collimonas.</title>
        <authorList>
            <person name="Song C."/>
            <person name="Schmidt R."/>
            <person name="de Jager V."/>
            <person name="Krzyzanowska D."/>
            <person name="Jongedijk E."/>
            <person name="Cankar K."/>
            <person name="Beekwilder J."/>
            <person name="van Veen A."/>
            <person name="de Boer W."/>
            <person name="van Veen J.A."/>
            <person name="Garbeva P."/>
        </authorList>
    </citation>
    <scope>NUCLEOTIDE SEQUENCE [LARGE SCALE GENOMIC DNA]</scope>
    <source>
        <strain evidence="1 2">Ter282</strain>
    </source>
</reference>
<organism evidence="1 2">
    <name type="scientific">Collimonas arenae</name>
    <dbReference type="NCBI Taxonomy" id="279058"/>
    <lineage>
        <taxon>Bacteria</taxon>
        <taxon>Pseudomonadati</taxon>
        <taxon>Pseudomonadota</taxon>
        <taxon>Betaproteobacteria</taxon>
        <taxon>Burkholderiales</taxon>
        <taxon>Oxalobacteraceae</taxon>
        <taxon>Collimonas</taxon>
    </lineage>
</organism>
<sequence>MSTLTINSSNSISRPAASSTSVFSAVAAFFKRVGNAYERSEAERKEAYLAEAVDLYDLEYRMQQLDRESAQTAAWLKGF</sequence>
<dbReference type="AlphaFoldDB" id="A0A127PTG7"/>
<evidence type="ECO:0000313" key="2">
    <source>
        <dbReference type="Proteomes" id="UP000071778"/>
    </source>
</evidence>
<dbReference type="RefSeq" id="WP_061534127.1">
    <property type="nucleotide sequence ID" value="NZ_CP013233.1"/>
</dbReference>